<sequence length="879" mass="94780">MASLDRTDSVEEVVDELPSVVHQSLKDADTNGATTCSRASPDHSAECDQENGGNQANSHLPCDSADVDRIRNEGNSTNPDDPPSDDEHSPDRLEPNVSSSINDATEALSGRDSSSVNNNPQQQEPNHLLSVELLGNPTFNLLPPDLPSGSSPPSSVASSREPGMDSFRRFVRSRATARTRTTAESSSQISTQSLGDEDLFVLAGGEDAAAEGDNNSNERAASWDPIAAARTQASPSENVPPIVWEESSDSAEPTDVNRGDRREPPNIRLRGFLPAVRRRGGRQSSSVRRHLPSSSAGASMLAASPLSTTAQAVLFTSSQASIDSSTEYAISPSNHSRLLRRSTNTAIRQSSASTLDDSAIAAATSHMSTAVDIGGGDALSISSVGFSAMARSDPAGMGDSERQSVARSNSNPPQARGPAEETAGTTNGNATATNNNNPNNNDNSNNPGDPRREARIRWVRINQRFQLLITFVAILFSLLLFSILISWIVLTSAYVVTFEKSCDVPLKFFYWMVTLQLVLDVFRNDIMRYALGWNPATHPPGLHQTIPARVVAYNIAYLAYALLVLRLGITCVYIEGQLPESTCRHTAPELFQSSLVFVTLTLSAWTTIILGYLVPFCAVVTLLTWNGYNPAEDDVGGRMGGVQGVFPGTFSTGAPPGTIDQLQEIDFNECGENCPQECCICMEDFGPDQAIVQTDCGHILHKSCCSVWFRQARTCPVCRTDIPNALAERNNQEGDVEQPGANNENGSSPQTPENEPQQRQLQLPNPVPVNQRTPVTPHLPFRPAGRQEVVTLIRALRQPRRERRPADSQGAPSVGSASRRPSDSQGSRSQLEGSNHVDPVEIRPGQDTDIEITALNSGSASTSEHQRGENNAMEQEAQV</sequence>
<keyword evidence="5 8" id="KW-0863">Zinc-finger</keyword>
<evidence type="ECO:0000256" key="3">
    <source>
        <dbReference type="ARBA" id="ARBA00022679"/>
    </source>
</evidence>
<dbReference type="Proteomes" id="UP001153069">
    <property type="component" value="Unassembled WGS sequence"/>
</dbReference>
<evidence type="ECO:0000256" key="1">
    <source>
        <dbReference type="ARBA" id="ARBA00000900"/>
    </source>
</evidence>
<evidence type="ECO:0000256" key="9">
    <source>
        <dbReference type="SAM" id="MobiDB-lite"/>
    </source>
</evidence>
<organism evidence="12 13">
    <name type="scientific">Seminavis robusta</name>
    <dbReference type="NCBI Taxonomy" id="568900"/>
    <lineage>
        <taxon>Eukaryota</taxon>
        <taxon>Sar</taxon>
        <taxon>Stramenopiles</taxon>
        <taxon>Ochrophyta</taxon>
        <taxon>Bacillariophyta</taxon>
        <taxon>Bacillariophyceae</taxon>
        <taxon>Bacillariophycidae</taxon>
        <taxon>Naviculales</taxon>
        <taxon>Naviculaceae</taxon>
        <taxon>Seminavis</taxon>
    </lineage>
</organism>
<dbReference type="PANTHER" id="PTHR22937:SF65">
    <property type="entry name" value="E3 UBIQUITIN-PROTEIN LIGASE ARK2C"/>
    <property type="match status" value="1"/>
</dbReference>
<dbReference type="SUPFAM" id="SSF57850">
    <property type="entry name" value="RING/U-box"/>
    <property type="match status" value="1"/>
</dbReference>
<evidence type="ECO:0000313" key="13">
    <source>
        <dbReference type="Proteomes" id="UP001153069"/>
    </source>
</evidence>
<dbReference type="GO" id="GO:0061630">
    <property type="term" value="F:ubiquitin protein ligase activity"/>
    <property type="evidence" value="ECO:0007669"/>
    <property type="project" value="UniProtKB-EC"/>
</dbReference>
<evidence type="ECO:0000256" key="10">
    <source>
        <dbReference type="SAM" id="Phobius"/>
    </source>
</evidence>
<evidence type="ECO:0000256" key="6">
    <source>
        <dbReference type="ARBA" id="ARBA00022786"/>
    </source>
</evidence>
<dbReference type="CDD" id="cd16448">
    <property type="entry name" value="RING-H2"/>
    <property type="match status" value="1"/>
</dbReference>
<dbReference type="SMART" id="SM00184">
    <property type="entry name" value="RING"/>
    <property type="match status" value="1"/>
</dbReference>
<feature type="compositionally biased region" description="Low complexity" evidence="9">
    <location>
        <begin position="147"/>
        <end position="161"/>
    </location>
</feature>
<feature type="transmembrane region" description="Helical" evidence="10">
    <location>
        <begin position="595"/>
        <end position="614"/>
    </location>
</feature>
<proteinExistence type="predicted"/>
<evidence type="ECO:0000256" key="2">
    <source>
        <dbReference type="ARBA" id="ARBA00012483"/>
    </source>
</evidence>
<feature type="compositionally biased region" description="Polar residues" evidence="9">
    <location>
        <begin position="111"/>
        <end position="125"/>
    </location>
</feature>
<accession>A0A9N8EJY6</accession>
<dbReference type="InterPro" id="IPR045191">
    <property type="entry name" value="MBR1/2-like"/>
</dbReference>
<dbReference type="Gene3D" id="3.30.40.10">
    <property type="entry name" value="Zinc/RING finger domain, C3HC4 (zinc finger)"/>
    <property type="match status" value="1"/>
</dbReference>
<protein>
    <recommendedName>
        <fullName evidence="2">RING-type E3 ubiquitin transferase</fullName>
        <ecNumber evidence="2">2.3.2.27</ecNumber>
    </recommendedName>
</protein>
<feature type="transmembrane region" description="Helical" evidence="10">
    <location>
        <begin position="551"/>
        <end position="574"/>
    </location>
</feature>
<evidence type="ECO:0000256" key="7">
    <source>
        <dbReference type="ARBA" id="ARBA00022833"/>
    </source>
</evidence>
<keyword evidence="3" id="KW-0808">Transferase</keyword>
<keyword evidence="13" id="KW-1185">Reference proteome</keyword>
<comment type="caution">
    <text evidence="12">The sequence shown here is derived from an EMBL/GenBank/DDBJ whole genome shotgun (WGS) entry which is preliminary data.</text>
</comment>
<feature type="compositionally biased region" description="Basic and acidic residues" evidence="9">
    <location>
        <begin position="255"/>
        <end position="265"/>
    </location>
</feature>
<evidence type="ECO:0000256" key="4">
    <source>
        <dbReference type="ARBA" id="ARBA00022723"/>
    </source>
</evidence>
<feature type="compositionally biased region" description="Low complexity" evidence="9">
    <location>
        <begin position="178"/>
        <end position="187"/>
    </location>
</feature>
<feature type="compositionally biased region" description="Low complexity" evidence="9">
    <location>
        <begin position="422"/>
        <end position="448"/>
    </location>
</feature>
<evidence type="ECO:0000313" key="12">
    <source>
        <dbReference type="EMBL" id="CAB9523072.1"/>
    </source>
</evidence>
<evidence type="ECO:0000256" key="5">
    <source>
        <dbReference type="ARBA" id="ARBA00022771"/>
    </source>
</evidence>
<reference evidence="12" key="1">
    <citation type="submission" date="2020-06" db="EMBL/GenBank/DDBJ databases">
        <authorList>
            <consortium name="Plant Systems Biology data submission"/>
        </authorList>
    </citation>
    <scope>NUCLEOTIDE SEQUENCE</scope>
    <source>
        <strain evidence="12">D6</strain>
    </source>
</reference>
<feature type="compositionally biased region" description="Basic residues" evidence="9">
    <location>
        <begin position="276"/>
        <end position="291"/>
    </location>
</feature>
<feature type="compositionally biased region" description="Basic and acidic residues" evidence="9">
    <location>
        <begin position="85"/>
        <end position="94"/>
    </location>
</feature>
<feature type="region of interest" description="Disordered" evidence="9">
    <location>
        <begin position="731"/>
        <end position="879"/>
    </location>
</feature>
<feature type="compositionally biased region" description="Polar residues" evidence="9">
    <location>
        <begin position="854"/>
        <end position="863"/>
    </location>
</feature>
<dbReference type="InterPro" id="IPR013083">
    <property type="entry name" value="Znf_RING/FYVE/PHD"/>
</dbReference>
<feature type="region of interest" description="Disordered" evidence="9">
    <location>
        <begin position="230"/>
        <end position="296"/>
    </location>
</feature>
<evidence type="ECO:0000256" key="8">
    <source>
        <dbReference type="PROSITE-ProRule" id="PRU00175"/>
    </source>
</evidence>
<gene>
    <name evidence="12" type="ORF">SEMRO_1373_G267250.1</name>
</gene>
<keyword evidence="6" id="KW-0833">Ubl conjugation pathway</keyword>
<feature type="compositionally biased region" description="Polar residues" evidence="9">
    <location>
        <begin position="823"/>
        <end position="833"/>
    </location>
</feature>
<comment type="catalytic activity">
    <reaction evidence="1">
        <text>S-ubiquitinyl-[E2 ubiquitin-conjugating enzyme]-L-cysteine + [acceptor protein]-L-lysine = [E2 ubiquitin-conjugating enzyme]-L-cysteine + N(6)-ubiquitinyl-[acceptor protein]-L-lysine.</text>
        <dbReference type="EC" id="2.3.2.27"/>
    </reaction>
</comment>
<keyword evidence="10" id="KW-1133">Transmembrane helix</keyword>
<dbReference type="EMBL" id="CAICTM010001371">
    <property type="protein sequence ID" value="CAB9523072.1"/>
    <property type="molecule type" value="Genomic_DNA"/>
</dbReference>
<dbReference type="EC" id="2.3.2.27" evidence="2"/>
<evidence type="ECO:0000259" key="11">
    <source>
        <dbReference type="PROSITE" id="PS50089"/>
    </source>
</evidence>
<feature type="region of interest" description="Disordered" evidence="9">
    <location>
        <begin position="391"/>
        <end position="449"/>
    </location>
</feature>
<feature type="transmembrane region" description="Helical" evidence="10">
    <location>
        <begin position="467"/>
        <end position="496"/>
    </location>
</feature>
<keyword evidence="10" id="KW-0812">Transmembrane</keyword>
<dbReference type="AlphaFoldDB" id="A0A9N8EJY6"/>
<dbReference type="PROSITE" id="PS50089">
    <property type="entry name" value="ZF_RING_2"/>
    <property type="match status" value="1"/>
</dbReference>
<feature type="region of interest" description="Disordered" evidence="9">
    <location>
        <begin position="1"/>
        <end position="192"/>
    </location>
</feature>
<dbReference type="PANTHER" id="PTHR22937">
    <property type="entry name" value="E3 UBIQUITIN-PROTEIN LIGASE RNF165"/>
    <property type="match status" value="1"/>
</dbReference>
<dbReference type="InterPro" id="IPR001841">
    <property type="entry name" value="Znf_RING"/>
</dbReference>
<name>A0A9N8EJY6_9STRA</name>
<keyword evidence="4" id="KW-0479">Metal-binding</keyword>
<feature type="domain" description="RING-type" evidence="11">
    <location>
        <begin position="678"/>
        <end position="719"/>
    </location>
</feature>
<keyword evidence="7" id="KW-0862">Zinc</keyword>
<keyword evidence="10" id="KW-0472">Membrane</keyword>
<dbReference type="Pfam" id="PF13639">
    <property type="entry name" value="zf-RING_2"/>
    <property type="match status" value="1"/>
</dbReference>
<dbReference type="OrthoDB" id="9984778at2759"/>
<feature type="compositionally biased region" description="Polar residues" evidence="9">
    <location>
        <begin position="740"/>
        <end position="774"/>
    </location>
</feature>
<dbReference type="GO" id="GO:0008270">
    <property type="term" value="F:zinc ion binding"/>
    <property type="evidence" value="ECO:0007669"/>
    <property type="project" value="UniProtKB-KW"/>
</dbReference>